<dbReference type="SMR" id="A0A0H3CCV2"/>
<dbReference type="Pfam" id="PF02348">
    <property type="entry name" value="CTP_transf_3"/>
    <property type="match status" value="1"/>
</dbReference>
<dbReference type="PATRIC" id="fig|565050.3.peg.3597"/>
<dbReference type="OrthoDB" id="9801052at2"/>
<dbReference type="GO" id="GO:0005829">
    <property type="term" value="C:cytosol"/>
    <property type="evidence" value="ECO:0007669"/>
    <property type="project" value="TreeGrafter"/>
</dbReference>
<dbReference type="PhylomeDB" id="A0A0H3CCV2"/>
<proteinExistence type="predicted"/>
<dbReference type="CDD" id="cd02518">
    <property type="entry name" value="GT2_SpsF"/>
    <property type="match status" value="1"/>
</dbReference>
<accession>A0A0H3CCV2</accession>
<organism evidence="1 2">
    <name type="scientific">Caulobacter vibrioides (strain NA1000 / CB15N)</name>
    <name type="common">Caulobacter crescentus</name>
    <dbReference type="NCBI Taxonomy" id="565050"/>
    <lineage>
        <taxon>Bacteria</taxon>
        <taxon>Pseudomonadati</taxon>
        <taxon>Pseudomonadota</taxon>
        <taxon>Alphaproteobacteria</taxon>
        <taxon>Caulobacterales</taxon>
        <taxon>Caulobacteraceae</taxon>
        <taxon>Caulobacter</taxon>
    </lineage>
</organism>
<dbReference type="EMBL" id="CP001340">
    <property type="protein sequence ID" value="ACL97155.1"/>
    <property type="molecule type" value="Genomic_DNA"/>
</dbReference>
<dbReference type="Proteomes" id="UP000001364">
    <property type="component" value="Chromosome"/>
</dbReference>
<dbReference type="InterPro" id="IPR003329">
    <property type="entry name" value="Cytidylyl_trans"/>
</dbReference>
<dbReference type="HOGENOM" id="CLU_072501_0_0_5"/>
<evidence type="ECO:0000313" key="2">
    <source>
        <dbReference type="Proteomes" id="UP000001364"/>
    </source>
</evidence>
<dbReference type="AlphaFoldDB" id="A0A0H3CCV2"/>
<sequence>MILAVLQARMGSSRLPGKSMATLQGEPMIVRQLERLRGARCLSKIIVATSQDPADDALAGFLVSRGNTVHRGAGADILARIARCADAISAVSHVVRLKGDAPFMDPGVVDDAVRMALASGADYTSNRVHRTYPAGLEVEVIKAGVLRQAAAEERDPTARISPTAAIRNQPERWRQAHLRAARDCSRLDWRVKTAADLAFARSVYDALHPGDPDFRMGDVLDLLENRQDIARFAA</sequence>
<dbReference type="Gene3D" id="3.90.550.10">
    <property type="entry name" value="Spore Coat Polysaccharide Biosynthesis Protein SpsA, Chain A"/>
    <property type="match status" value="1"/>
</dbReference>
<reference evidence="1 2" key="1">
    <citation type="journal article" date="2010" name="J. Bacteriol.">
        <title>The genetic basis of laboratory adaptation in Caulobacter crescentus.</title>
        <authorList>
            <person name="Marks M.E."/>
            <person name="Castro-Rojas C.M."/>
            <person name="Teiling C."/>
            <person name="Du L."/>
            <person name="Kapatral V."/>
            <person name="Walunas T.L."/>
            <person name="Crosson S."/>
        </authorList>
    </citation>
    <scope>NUCLEOTIDE SEQUENCE [LARGE SCALE GENOMIC DNA]</scope>
    <source>
        <strain evidence="2">NA1000 / CB15N</strain>
    </source>
</reference>
<dbReference type="PANTHER" id="PTHR42866">
    <property type="entry name" value="3-DEOXY-MANNO-OCTULOSONATE CYTIDYLYLTRANSFERASE"/>
    <property type="match status" value="1"/>
</dbReference>
<dbReference type="SUPFAM" id="SSF53448">
    <property type="entry name" value="Nucleotide-diphospho-sugar transferases"/>
    <property type="match status" value="1"/>
</dbReference>
<gene>
    <name evidence="1" type="ordered locus">CCNA_03690</name>
</gene>
<dbReference type="InterPro" id="IPR029044">
    <property type="entry name" value="Nucleotide-diphossugar_trans"/>
</dbReference>
<keyword evidence="2" id="KW-1185">Reference proteome</keyword>
<dbReference type="KEGG" id="ccs:CCNA_03690"/>
<dbReference type="PANTHER" id="PTHR42866:SF1">
    <property type="entry name" value="SPORE COAT POLYSACCHARIDE BIOSYNTHESIS PROTEIN SPSF"/>
    <property type="match status" value="1"/>
</dbReference>
<evidence type="ECO:0000313" key="1">
    <source>
        <dbReference type="EMBL" id="ACL97155.1"/>
    </source>
</evidence>
<name>A0A0H3CCV2_CAUVN</name>
<protein>
    <submittedName>
        <fullName evidence="1">Spore coat polysaccharide biosynthesis protein spsF</fullName>
    </submittedName>
</protein>
<dbReference type="GeneID" id="7331884"/>
<dbReference type="RefSeq" id="WP_010921404.1">
    <property type="nucleotide sequence ID" value="NC_011916.1"/>
</dbReference>
<dbReference type="RefSeq" id="YP_002519063.1">
    <property type="nucleotide sequence ID" value="NC_011916.1"/>
</dbReference>